<gene>
    <name evidence="2" type="ORF">EHO60_13265</name>
</gene>
<dbReference type="EMBL" id="RQET01000009">
    <property type="protein sequence ID" value="TGK08990.1"/>
    <property type="molecule type" value="Genomic_DNA"/>
</dbReference>
<proteinExistence type="predicted"/>
<accession>A0A4R9GCT1</accession>
<protein>
    <submittedName>
        <fullName evidence="2">Type I restriction enzyme HsdR N-terminal domain-containing protein</fullName>
    </submittedName>
</protein>
<sequence>MANKNNVVPLVPVGKIKCYITGSLRADRPEEHIRQRWARSLVEEYGYSKSSIAIEFKIKMGVSSKRADIVIFNHGSKQIQENIFIIIEVKRSDVLPKDKTEGIEQLKSYMAASSLCKYGLWAGSEKNVFQKMEDNSIIETTDLPYYGDLEPRPPIFKDLVPAIDLKSTFRRCHNYIYANQGLQKAEAFIAKTIEGRSKIGGTRCITRL</sequence>
<evidence type="ECO:0000313" key="2">
    <source>
        <dbReference type="EMBL" id="TGK08990.1"/>
    </source>
</evidence>
<dbReference type="AlphaFoldDB" id="A0A4R9GCT1"/>
<dbReference type="InterPro" id="IPR029464">
    <property type="entry name" value="HSDR_N"/>
</dbReference>
<evidence type="ECO:0000259" key="1">
    <source>
        <dbReference type="Pfam" id="PF13588"/>
    </source>
</evidence>
<comment type="caution">
    <text evidence="2">The sequence shown here is derived from an EMBL/GenBank/DDBJ whole genome shotgun (WGS) entry which is preliminary data.</text>
</comment>
<dbReference type="Proteomes" id="UP000298458">
    <property type="component" value="Unassembled WGS sequence"/>
</dbReference>
<reference evidence="2" key="1">
    <citation type="journal article" date="2019" name="PLoS Negl. Trop. Dis.">
        <title>Revisiting the worldwide diversity of Leptospira species in the environment.</title>
        <authorList>
            <person name="Vincent A.T."/>
            <person name="Schiettekatte O."/>
            <person name="Bourhy P."/>
            <person name="Veyrier F.J."/>
            <person name="Picardeau M."/>
        </authorList>
    </citation>
    <scope>NUCLEOTIDE SEQUENCE [LARGE SCALE GENOMIC DNA]</scope>
    <source>
        <strain evidence="2">SSW15</strain>
    </source>
</reference>
<feature type="domain" description="Type I restriction enzyme R protein N-terminal" evidence="1">
    <location>
        <begin position="29"/>
        <end position="143"/>
    </location>
</feature>
<name>A0A4R9GCT1_9LEPT</name>
<organism evidence="2 3">
    <name type="scientific">Leptospira fletcheri</name>
    <dbReference type="NCBI Taxonomy" id="2484981"/>
    <lineage>
        <taxon>Bacteria</taxon>
        <taxon>Pseudomonadati</taxon>
        <taxon>Spirochaetota</taxon>
        <taxon>Spirochaetia</taxon>
        <taxon>Leptospirales</taxon>
        <taxon>Leptospiraceae</taxon>
        <taxon>Leptospira</taxon>
    </lineage>
</organism>
<keyword evidence="3" id="KW-1185">Reference proteome</keyword>
<dbReference type="RefSeq" id="WP_135768677.1">
    <property type="nucleotide sequence ID" value="NZ_RQET01000009.1"/>
</dbReference>
<evidence type="ECO:0000313" key="3">
    <source>
        <dbReference type="Proteomes" id="UP000298458"/>
    </source>
</evidence>
<dbReference type="Pfam" id="PF13588">
    <property type="entry name" value="HSDR_N_2"/>
    <property type="match status" value="1"/>
</dbReference>
<dbReference type="OrthoDB" id="9790377at2"/>